<keyword evidence="1" id="KW-0812">Transmembrane</keyword>
<reference evidence="2" key="1">
    <citation type="submission" date="2023-11" db="EMBL/GenBank/DDBJ databases">
        <authorList>
            <person name="De Vega J J."/>
            <person name="De Vega J J."/>
        </authorList>
    </citation>
    <scope>NUCLEOTIDE SEQUENCE</scope>
</reference>
<protein>
    <submittedName>
        <fullName evidence="2">Uncharacterized protein</fullName>
    </submittedName>
</protein>
<evidence type="ECO:0000313" key="3">
    <source>
        <dbReference type="Proteomes" id="UP001295794"/>
    </source>
</evidence>
<evidence type="ECO:0000256" key="1">
    <source>
        <dbReference type="SAM" id="Phobius"/>
    </source>
</evidence>
<accession>A0AAD2HL52</accession>
<keyword evidence="1" id="KW-1133">Transmembrane helix</keyword>
<evidence type="ECO:0000313" key="2">
    <source>
        <dbReference type="EMBL" id="CAK5276919.1"/>
    </source>
</evidence>
<keyword evidence="1" id="KW-0472">Membrane</keyword>
<feature type="transmembrane region" description="Helical" evidence="1">
    <location>
        <begin position="66"/>
        <end position="89"/>
    </location>
</feature>
<name>A0AAD2HL52_9AGAR</name>
<sequence length="272" mass="29815">MNGIRYSSFIHQSRSFEVYPLTSDLNHSPKVTTTTLLSSMAVSRSLESQLPVLPESVEDSARRLSIIAGISISSVALLVVLGTGCILQWRRRRLSRERNIAAVDLEKELPVDPDRASLDSVPETWQQHQGPMEHAQTLSFGDLEVPYSHSVAAGPVPLSEDKQETTEMACSAARLHLSAGPWTDTDATKISVPLRPFPSVPRTRLQTLVLHPIFDESTHRSHAPDPGILSSDPGALSPTARAITKHRPLLVRPLPKIPVPVDIETDTESLII</sequence>
<dbReference type="EMBL" id="CAVNYO010000414">
    <property type="protein sequence ID" value="CAK5276919.1"/>
    <property type="molecule type" value="Genomic_DNA"/>
</dbReference>
<keyword evidence="3" id="KW-1185">Reference proteome</keyword>
<organism evidence="2 3">
    <name type="scientific">Mycena citricolor</name>
    <dbReference type="NCBI Taxonomy" id="2018698"/>
    <lineage>
        <taxon>Eukaryota</taxon>
        <taxon>Fungi</taxon>
        <taxon>Dikarya</taxon>
        <taxon>Basidiomycota</taxon>
        <taxon>Agaricomycotina</taxon>
        <taxon>Agaricomycetes</taxon>
        <taxon>Agaricomycetidae</taxon>
        <taxon>Agaricales</taxon>
        <taxon>Marasmiineae</taxon>
        <taxon>Mycenaceae</taxon>
        <taxon>Mycena</taxon>
    </lineage>
</organism>
<dbReference type="AlphaFoldDB" id="A0AAD2HL52"/>
<dbReference type="Proteomes" id="UP001295794">
    <property type="component" value="Unassembled WGS sequence"/>
</dbReference>
<proteinExistence type="predicted"/>
<comment type="caution">
    <text evidence="2">The sequence shown here is derived from an EMBL/GenBank/DDBJ whole genome shotgun (WGS) entry which is preliminary data.</text>
</comment>
<gene>
    <name evidence="2" type="ORF">MYCIT1_LOCUS25578</name>
</gene>